<comment type="caution">
    <text evidence="2">The sequence shown here is derived from an EMBL/GenBank/DDBJ whole genome shotgun (WGS) entry which is preliminary data.</text>
</comment>
<proteinExistence type="predicted"/>
<reference evidence="2" key="2">
    <citation type="journal article" date="2016" name="Fungal Biol.">
        <title>Ochratoxin A production by Penicillium thymicola.</title>
        <authorList>
            <person name="Nguyen H.D.T."/>
            <person name="McMullin D.R."/>
            <person name="Ponomareva E."/>
            <person name="Riley R."/>
            <person name="Pomraning K.R."/>
            <person name="Baker S.E."/>
            <person name="Seifert K.A."/>
        </authorList>
    </citation>
    <scope>NUCLEOTIDE SEQUENCE</scope>
    <source>
        <strain evidence="2">DAOM 180753</strain>
    </source>
</reference>
<sequence>MDEIVGDYEKSLNGQTQKQAFARVHIHFSTCEYSRKLIEDQRFVSHSIGEMRKNIDSPRSDKSERDSHFMMVVGWQLVRNGGFSITFSRISRLLGLLLHAMSNSARVQAEGPRDEAEGTLKPINSSP</sequence>
<evidence type="ECO:0000313" key="2">
    <source>
        <dbReference type="EMBL" id="KAJ9491730.1"/>
    </source>
</evidence>
<organism evidence="2 3">
    <name type="scientific">Penicillium thymicola</name>
    <dbReference type="NCBI Taxonomy" id="293382"/>
    <lineage>
        <taxon>Eukaryota</taxon>
        <taxon>Fungi</taxon>
        <taxon>Dikarya</taxon>
        <taxon>Ascomycota</taxon>
        <taxon>Pezizomycotina</taxon>
        <taxon>Eurotiomycetes</taxon>
        <taxon>Eurotiomycetidae</taxon>
        <taxon>Eurotiales</taxon>
        <taxon>Aspergillaceae</taxon>
        <taxon>Penicillium</taxon>
    </lineage>
</organism>
<dbReference type="Proteomes" id="UP001227192">
    <property type="component" value="Unassembled WGS sequence"/>
</dbReference>
<name>A0AAI9XC79_PENTH</name>
<evidence type="ECO:0000313" key="3">
    <source>
        <dbReference type="Proteomes" id="UP001227192"/>
    </source>
</evidence>
<reference evidence="2" key="1">
    <citation type="submission" date="2015-06" db="EMBL/GenBank/DDBJ databases">
        <authorList>
            <person name="Nguyen H."/>
        </authorList>
    </citation>
    <scope>NUCLEOTIDE SEQUENCE</scope>
    <source>
        <strain evidence="2">DAOM 180753</strain>
    </source>
</reference>
<feature type="region of interest" description="Disordered" evidence="1">
    <location>
        <begin position="105"/>
        <end position="127"/>
    </location>
</feature>
<keyword evidence="3" id="KW-1185">Reference proteome</keyword>
<accession>A0AAI9XC79</accession>
<gene>
    <name evidence="2" type="ORF">VN97_g1546</name>
</gene>
<evidence type="ECO:0000256" key="1">
    <source>
        <dbReference type="SAM" id="MobiDB-lite"/>
    </source>
</evidence>
<dbReference type="AlphaFoldDB" id="A0AAI9XC79"/>
<protein>
    <submittedName>
        <fullName evidence="2">Uncharacterized protein</fullName>
    </submittedName>
</protein>
<dbReference type="EMBL" id="LACB01000026">
    <property type="protein sequence ID" value="KAJ9491730.1"/>
    <property type="molecule type" value="Genomic_DNA"/>
</dbReference>